<protein>
    <submittedName>
        <fullName evidence="2">Uncharacterized protein</fullName>
    </submittedName>
</protein>
<dbReference type="EMBL" id="JAIWYP010000001">
    <property type="protein sequence ID" value="KAH3897199.1"/>
    <property type="molecule type" value="Genomic_DNA"/>
</dbReference>
<feature type="region of interest" description="Disordered" evidence="1">
    <location>
        <begin position="76"/>
        <end position="106"/>
    </location>
</feature>
<reference evidence="2" key="1">
    <citation type="journal article" date="2019" name="bioRxiv">
        <title>The Genome of the Zebra Mussel, Dreissena polymorpha: A Resource for Invasive Species Research.</title>
        <authorList>
            <person name="McCartney M.A."/>
            <person name="Auch B."/>
            <person name="Kono T."/>
            <person name="Mallez S."/>
            <person name="Zhang Y."/>
            <person name="Obille A."/>
            <person name="Becker A."/>
            <person name="Abrahante J.E."/>
            <person name="Garbe J."/>
            <person name="Badalamenti J.P."/>
            <person name="Herman A."/>
            <person name="Mangelson H."/>
            <person name="Liachko I."/>
            <person name="Sullivan S."/>
            <person name="Sone E.D."/>
            <person name="Koren S."/>
            <person name="Silverstein K.A.T."/>
            <person name="Beckman K.B."/>
            <person name="Gohl D.M."/>
        </authorList>
    </citation>
    <scope>NUCLEOTIDE SEQUENCE</scope>
    <source>
        <strain evidence="2">Duluth1</strain>
        <tissue evidence="2">Whole animal</tissue>
    </source>
</reference>
<sequence>MRDVIMLHTVLFMLCMRYRSGYYRSYLYRTGAGCERSVRPRYCRRTKHRQVLPTARRQYEGAVLRGRVRVALRYRRPRGPRPARVETDGRKQLQVTGRERLHGRHC</sequence>
<evidence type="ECO:0000313" key="2">
    <source>
        <dbReference type="EMBL" id="KAH3897199.1"/>
    </source>
</evidence>
<name>A0A9D4NP02_DREPO</name>
<dbReference type="AlphaFoldDB" id="A0A9D4NP02"/>
<keyword evidence="3" id="KW-1185">Reference proteome</keyword>
<gene>
    <name evidence="2" type="ORF">DPMN_021384</name>
</gene>
<proteinExistence type="predicted"/>
<evidence type="ECO:0000313" key="3">
    <source>
        <dbReference type="Proteomes" id="UP000828390"/>
    </source>
</evidence>
<comment type="caution">
    <text evidence="2">The sequence shown here is derived from an EMBL/GenBank/DDBJ whole genome shotgun (WGS) entry which is preliminary data.</text>
</comment>
<reference evidence="2" key="2">
    <citation type="submission" date="2020-11" db="EMBL/GenBank/DDBJ databases">
        <authorList>
            <person name="McCartney M.A."/>
            <person name="Auch B."/>
            <person name="Kono T."/>
            <person name="Mallez S."/>
            <person name="Becker A."/>
            <person name="Gohl D.M."/>
            <person name="Silverstein K.A.T."/>
            <person name="Koren S."/>
            <person name="Bechman K.B."/>
            <person name="Herman A."/>
            <person name="Abrahante J.E."/>
            <person name="Garbe J."/>
        </authorList>
    </citation>
    <scope>NUCLEOTIDE SEQUENCE</scope>
    <source>
        <strain evidence="2">Duluth1</strain>
        <tissue evidence="2">Whole animal</tissue>
    </source>
</reference>
<accession>A0A9D4NP02</accession>
<organism evidence="2 3">
    <name type="scientific">Dreissena polymorpha</name>
    <name type="common">Zebra mussel</name>
    <name type="synonym">Mytilus polymorpha</name>
    <dbReference type="NCBI Taxonomy" id="45954"/>
    <lineage>
        <taxon>Eukaryota</taxon>
        <taxon>Metazoa</taxon>
        <taxon>Spiralia</taxon>
        <taxon>Lophotrochozoa</taxon>
        <taxon>Mollusca</taxon>
        <taxon>Bivalvia</taxon>
        <taxon>Autobranchia</taxon>
        <taxon>Heteroconchia</taxon>
        <taxon>Euheterodonta</taxon>
        <taxon>Imparidentia</taxon>
        <taxon>Neoheterodontei</taxon>
        <taxon>Myida</taxon>
        <taxon>Dreissenoidea</taxon>
        <taxon>Dreissenidae</taxon>
        <taxon>Dreissena</taxon>
    </lineage>
</organism>
<dbReference type="Proteomes" id="UP000828390">
    <property type="component" value="Unassembled WGS sequence"/>
</dbReference>
<evidence type="ECO:0000256" key="1">
    <source>
        <dbReference type="SAM" id="MobiDB-lite"/>
    </source>
</evidence>